<accession>A0ACA9LFM5</accession>
<sequence length="141" mass="16838">MPEASESNEYREEEGSQEESRPENELEDVISEVDDIDMLVEDLSIENNPEVQELISNIKKYTHLIDQPVMIEDALTDKRIIEMINYESIRKIIKFQESLKVRKGFDKKELKVLRKQFKEWYYEREKNKKHLSILSFLGLND</sequence>
<evidence type="ECO:0000313" key="2">
    <source>
        <dbReference type="Proteomes" id="UP000789920"/>
    </source>
</evidence>
<keyword evidence="2" id="KW-1185">Reference proteome</keyword>
<reference evidence="1" key="1">
    <citation type="submission" date="2021-06" db="EMBL/GenBank/DDBJ databases">
        <authorList>
            <person name="Kallberg Y."/>
            <person name="Tangrot J."/>
            <person name="Rosling A."/>
        </authorList>
    </citation>
    <scope>NUCLEOTIDE SEQUENCE</scope>
    <source>
        <strain evidence="1">MA461A</strain>
    </source>
</reference>
<organism evidence="1 2">
    <name type="scientific">Racocetra persica</name>
    <dbReference type="NCBI Taxonomy" id="160502"/>
    <lineage>
        <taxon>Eukaryota</taxon>
        <taxon>Fungi</taxon>
        <taxon>Fungi incertae sedis</taxon>
        <taxon>Mucoromycota</taxon>
        <taxon>Glomeromycotina</taxon>
        <taxon>Glomeromycetes</taxon>
        <taxon>Diversisporales</taxon>
        <taxon>Gigasporaceae</taxon>
        <taxon>Racocetra</taxon>
    </lineage>
</organism>
<comment type="caution">
    <text evidence="1">The sequence shown here is derived from an EMBL/GenBank/DDBJ whole genome shotgun (WGS) entry which is preliminary data.</text>
</comment>
<proteinExistence type="predicted"/>
<name>A0ACA9LFM5_9GLOM</name>
<protein>
    <submittedName>
        <fullName evidence="1">4519_t:CDS:1</fullName>
    </submittedName>
</protein>
<evidence type="ECO:0000313" key="1">
    <source>
        <dbReference type="EMBL" id="CAG8522982.1"/>
    </source>
</evidence>
<dbReference type="EMBL" id="CAJVQC010003207">
    <property type="protein sequence ID" value="CAG8522982.1"/>
    <property type="molecule type" value="Genomic_DNA"/>
</dbReference>
<dbReference type="Proteomes" id="UP000789920">
    <property type="component" value="Unassembled WGS sequence"/>
</dbReference>
<gene>
    <name evidence="1" type="ORF">RPERSI_LOCUS2788</name>
</gene>